<keyword evidence="9" id="KW-1185">Reference proteome</keyword>
<evidence type="ECO:0000256" key="5">
    <source>
        <dbReference type="ARBA" id="ARBA00023288"/>
    </source>
</evidence>
<sequence length="467" mass="51344">MRKLLSVFVAATLLNGSSLFLVACAKKYYFDSNIWVITDAGIVTDASFNESAWDGASKYVISQKDKEILPSEWKKSHYRASYYEPASQTPSDFKTAYLTAYIAGAKTLILPGFAHGNTVGWAAEIVDNLIYIDGSSQNIHLGMDPKKPLAKNVVGISYEAESSGFFAGIATALWLNANQSKYPSGLKISTYGGMDNPGAVSNYMWGFLVAADIFNAIISNSNLPNLFNIRTDLLAQVKKMNPAVTALQKIEKVQNVIKNNESWFSQSFEIGHGKDISDELLSRGASIIFPVAGSQTQDTIGRIKYNKSPAKVIGVDTEQSKIYGEDIIVTSALKEIATSTQEALKNIYSDKCGYSSNSNTWDNNHVTAECWINTDQSSIQHPTWTGIETTKLINEDTVNFIHNKTDDLTNDTAFDKIIKVLQDVYSRGIDDVPPVAAKVFTTTLVNTYQNSDTLKTYILNAIETALQ</sequence>
<dbReference type="Proteomes" id="UP000062963">
    <property type="component" value="Chromosome"/>
</dbReference>
<accession>A0A0K2JIS8</accession>
<keyword evidence="5" id="KW-0449">Lipoprotein</keyword>
<feature type="domain" description="ABC transporter substrate-binding protein PnrA-like" evidence="7">
    <location>
        <begin position="260"/>
        <end position="351"/>
    </location>
</feature>
<dbReference type="EMBL" id="CP010899">
    <property type="protein sequence ID" value="ALA98500.1"/>
    <property type="molecule type" value="Genomic_DNA"/>
</dbReference>
<feature type="chain" id="PRO_5005479684" evidence="6">
    <location>
        <begin position="24"/>
        <end position="467"/>
    </location>
</feature>
<dbReference type="Gene3D" id="3.40.50.2300">
    <property type="match status" value="3"/>
</dbReference>
<evidence type="ECO:0000259" key="7">
    <source>
        <dbReference type="Pfam" id="PF02608"/>
    </source>
</evidence>
<dbReference type="GO" id="GO:0005886">
    <property type="term" value="C:plasma membrane"/>
    <property type="evidence" value="ECO:0007669"/>
    <property type="project" value="UniProtKB-SubCell"/>
</dbReference>
<keyword evidence="4" id="KW-0472">Membrane</keyword>
<name>A0A0K2JIS8_SPIKU</name>
<keyword evidence="3 6" id="KW-0732">Signal</keyword>
<gene>
    <name evidence="8" type="ORF">SKUN_001643</name>
</gene>
<evidence type="ECO:0000313" key="8">
    <source>
        <dbReference type="EMBL" id="ALA98500.1"/>
    </source>
</evidence>
<dbReference type="Pfam" id="PF02608">
    <property type="entry name" value="Bmp"/>
    <property type="match status" value="2"/>
</dbReference>
<dbReference type="PROSITE" id="PS51257">
    <property type="entry name" value="PROKAR_LIPOPROTEIN"/>
    <property type="match status" value="1"/>
</dbReference>
<feature type="domain" description="ABC transporter substrate-binding protein PnrA-like" evidence="7">
    <location>
        <begin position="37"/>
        <end position="189"/>
    </location>
</feature>
<protein>
    <submittedName>
        <fullName evidence="8">ABC-type transport system substrate-binding protein</fullName>
    </submittedName>
</protein>
<feature type="signal peptide" evidence="6">
    <location>
        <begin position="1"/>
        <end position="23"/>
    </location>
</feature>
<reference evidence="8 9" key="1">
    <citation type="journal article" date="2015" name="Genome Announc.">
        <title>Complete Genome Sequence of Spiroplasma kunkelii Strain CR2-3x, Causal Agent of Corn Stunt Disease in Zea mays L.</title>
        <authorList>
            <person name="Davis R.E."/>
            <person name="Shao J."/>
            <person name="Dally E.L."/>
            <person name="Zhao Y."/>
            <person name="Gasparich G.E."/>
            <person name="Gaynor B.J."/>
            <person name="Athey J.C."/>
            <person name="Harrison N.A."/>
            <person name="Donofrio N."/>
        </authorList>
    </citation>
    <scope>NUCLEOTIDE SEQUENCE [LARGE SCALE GENOMIC DNA]</scope>
    <source>
        <strain evidence="8 9">CR2-3x</strain>
    </source>
</reference>
<evidence type="ECO:0000256" key="2">
    <source>
        <dbReference type="ARBA" id="ARBA00022475"/>
    </source>
</evidence>
<dbReference type="InterPro" id="IPR050957">
    <property type="entry name" value="BMP_lipoprotein"/>
</dbReference>
<evidence type="ECO:0000256" key="1">
    <source>
        <dbReference type="ARBA" id="ARBA00004236"/>
    </source>
</evidence>
<dbReference type="PANTHER" id="PTHR34296:SF2">
    <property type="entry name" value="ABC TRANSPORTER GUANOSINE-BINDING PROTEIN NUPN"/>
    <property type="match status" value="1"/>
</dbReference>
<comment type="subcellular location">
    <subcellularLocation>
        <location evidence="1">Cell membrane</location>
    </subcellularLocation>
</comment>
<evidence type="ECO:0000256" key="4">
    <source>
        <dbReference type="ARBA" id="ARBA00023136"/>
    </source>
</evidence>
<evidence type="ECO:0000256" key="3">
    <source>
        <dbReference type="ARBA" id="ARBA00022729"/>
    </source>
</evidence>
<dbReference type="STRING" id="273035.SKUN_001643"/>
<proteinExistence type="predicted"/>
<dbReference type="PANTHER" id="PTHR34296">
    <property type="entry name" value="TRANSCRIPTIONAL ACTIVATOR PROTEIN MED"/>
    <property type="match status" value="1"/>
</dbReference>
<dbReference type="RefSeq" id="WP_053391504.1">
    <property type="nucleotide sequence ID" value="NZ_CP010899.1"/>
</dbReference>
<evidence type="ECO:0000256" key="6">
    <source>
        <dbReference type="SAM" id="SignalP"/>
    </source>
</evidence>
<evidence type="ECO:0000313" key="9">
    <source>
        <dbReference type="Proteomes" id="UP000062963"/>
    </source>
</evidence>
<dbReference type="InterPro" id="IPR003760">
    <property type="entry name" value="PnrA-like"/>
</dbReference>
<keyword evidence="2" id="KW-1003">Cell membrane</keyword>
<dbReference type="KEGG" id="skn:SKUN_001643"/>
<dbReference type="PATRIC" id="fig|273035.7.peg.2024"/>
<organism evidence="8 9">
    <name type="scientific">Spiroplasma kunkelii CR2-3x</name>
    <dbReference type="NCBI Taxonomy" id="273035"/>
    <lineage>
        <taxon>Bacteria</taxon>
        <taxon>Bacillati</taxon>
        <taxon>Mycoplasmatota</taxon>
        <taxon>Mollicutes</taxon>
        <taxon>Entomoplasmatales</taxon>
        <taxon>Spiroplasmataceae</taxon>
        <taxon>Spiroplasma</taxon>
    </lineage>
</organism>
<dbReference type="AlphaFoldDB" id="A0A0K2JIS8"/>
<dbReference type="OrthoDB" id="9769871at2"/>